<proteinExistence type="predicted"/>
<feature type="region of interest" description="Disordered" evidence="1">
    <location>
        <begin position="59"/>
        <end position="81"/>
    </location>
</feature>
<protein>
    <submittedName>
        <fullName evidence="3">Uncharacterized protein</fullName>
    </submittedName>
</protein>
<evidence type="ECO:0000256" key="1">
    <source>
        <dbReference type="SAM" id="MobiDB-lite"/>
    </source>
</evidence>
<organism evidence="3 4">
    <name type="scientific">Desulfatitalea alkaliphila</name>
    <dbReference type="NCBI Taxonomy" id="2929485"/>
    <lineage>
        <taxon>Bacteria</taxon>
        <taxon>Pseudomonadati</taxon>
        <taxon>Thermodesulfobacteriota</taxon>
        <taxon>Desulfobacteria</taxon>
        <taxon>Desulfobacterales</taxon>
        <taxon>Desulfosarcinaceae</taxon>
        <taxon>Desulfatitalea</taxon>
    </lineage>
</organism>
<keyword evidence="4" id="KW-1185">Reference proteome</keyword>
<evidence type="ECO:0000313" key="4">
    <source>
        <dbReference type="Proteomes" id="UP001165427"/>
    </source>
</evidence>
<dbReference type="AlphaFoldDB" id="A0AA41UQF6"/>
<reference evidence="3" key="1">
    <citation type="submission" date="2022-04" db="EMBL/GenBank/DDBJ databases">
        <title>Desulfatitalea alkaliphila sp. nov., a novel anaerobic sulfate-reducing bacterium isolated from terrestrial mud volcano, Taman Peninsula, Russia.</title>
        <authorList>
            <person name="Khomyakova M.A."/>
            <person name="Merkel A.Y."/>
            <person name="Slobodkin A.I."/>
        </authorList>
    </citation>
    <scope>NUCLEOTIDE SEQUENCE</scope>
    <source>
        <strain evidence="3">M08but</strain>
    </source>
</reference>
<dbReference type="EMBL" id="JALJRB010000012">
    <property type="protein sequence ID" value="MCJ8501328.1"/>
    <property type="molecule type" value="Genomic_DNA"/>
</dbReference>
<keyword evidence="2" id="KW-0472">Membrane</keyword>
<feature type="transmembrane region" description="Helical" evidence="2">
    <location>
        <begin position="12"/>
        <end position="34"/>
    </location>
</feature>
<keyword evidence="2" id="KW-0812">Transmembrane</keyword>
<gene>
    <name evidence="3" type="ORF">MRX98_12155</name>
</gene>
<accession>A0AA41UQF6</accession>
<evidence type="ECO:0000313" key="3">
    <source>
        <dbReference type="EMBL" id="MCJ8501328.1"/>
    </source>
</evidence>
<dbReference type="Proteomes" id="UP001165427">
    <property type="component" value="Unassembled WGS sequence"/>
</dbReference>
<name>A0AA41UQF6_9BACT</name>
<sequence length="81" mass="9275">MDWLMRIIEGLSIMVLTIVVLVVSFYLVLLALHWGLKWKSGTREDDGLADLWQSAVIPSPEADDENDSKEQLPFMATKDRR</sequence>
<comment type="caution">
    <text evidence="3">The sequence shown here is derived from an EMBL/GenBank/DDBJ whole genome shotgun (WGS) entry which is preliminary data.</text>
</comment>
<dbReference type="RefSeq" id="WP_246908611.1">
    <property type="nucleotide sequence ID" value="NZ_JALJRB010000012.1"/>
</dbReference>
<keyword evidence="2" id="KW-1133">Transmembrane helix</keyword>
<evidence type="ECO:0000256" key="2">
    <source>
        <dbReference type="SAM" id="Phobius"/>
    </source>
</evidence>